<protein>
    <recommendedName>
        <fullName evidence="11">UTP-monosaccharide-1-phosphate uridylyltransferase</fullName>
        <ecNumber evidence="11">2.7.7.64</ecNumber>
    </recommendedName>
</protein>
<dbReference type="AlphaFoldDB" id="A0A9P1DV95"/>
<dbReference type="SUPFAM" id="SSF53448">
    <property type="entry name" value="Nucleotide-diphospho-sugar transferases"/>
    <property type="match status" value="1"/>
</dbReference>
<reference evidence="15" key="1">
    <citation type="submission" date="2022-10" db="EMBL/GenBank/DDBJ databases">
        <authorList>
            <person name="Chen Y."/>
            <person name="Dougan E. K."/>
            <person name="Chan C."/>
            <person name="Rhodes N."/>
            <person name="Thang M."/>
        </authorList>
    </citation>
    <scope>NUCLEOTIDE SEQUENCE</scope>
</reference>
<evidence type="ECO:0000313" key="16">
    <source>
        <dbReference type="EMBL" id="CAL4804271.1"/>
    </source>
</evidence>
<evidence type="ECO:0000256" key="12">
    <source>
        <dbReference type="ARBA" id="ARBA00048259"/>
    </source>
</evidence>
<keyword evidence="9" id="KW-0966">Cell projection</keyword>
<evidence type="ECO:0000256" key="2">
    <source>
        <dbReference type="ARBA" id="ARBA00001946"/>
    </source>
</evidence>
<proteinExistence type="inferred from homology"/>
<dbReference type="Pfam" id="PF01704">
    <property type="entry name" value="UDPGP"/>
    <property type="match status" value="1"/>
</dbReference>
<evidence type="ECO:0000256" key="1">
    <source>
        <dbReference type="ARBA" id="ARBA00001936"/>
    </source>
</evidence>
<evidence type="ECO:0000313" key="17">
    <source>
        <dbReference type="Proteomes" id="UP001152797"/>
    </source>
</evidence>
<keyword evidence="8" id="KW-0969">Cilium</keyword>
<comment type="catalytic activity">
    <reaction evidence="12">
        <text>a monosaccharide 1-phosphate + UTP + H(+) = a UDP-monosaccharide + diphosphate</text>
        <dbReference type="Rhea" id="RHEA:13205"/>
        <dbReference type="ChEBI" id="CHEBI:15378"/>
        <dbReference type="ChEBI" id="CHEBI:33019"/>
        <dbReference type="ChEBI" id="CHEBI:46398"/>
        <dbReference type="ChEBI" id="CHEBI:140358"/>
        <dbReference type="ChEBI" id="CHEBI:140359"/>
        <dbReference type="EC" id="2.7.7.64"/>
    </reaction>
</comment>
<reference evidence="16 17" key="2">
    <citation type="submission" date="2024-05" db="EMBL/GenBank/DDBJ databases">
        <authorList>
            <person name="Chen Y."/>
            <person name="Shah S."/>
            <person name="Dougan E. K."/>
            <person name="Thang M."/>
            <person name="Chan C."/>
        </authorList>
    </citation>
    <scope>NUCLEOTIDE SEQUENCE [LARGE SCALE GENOMIC DNA]</scope>
</reference>
<keyword evidence="6" id="KW-0808">Transferase</keyword>
<evidence type="ECO:0000256" key="6">
    <source>
        <dbReference type="ARBA" id="ARBA00022679"/>
    </source>
</evidence>
<evidence type="ECO:0000256" key="5">
    <source>
        <dbReference type="ARBA" id="ARBA00022490"/>
    </source>
</evidence>
<dbReference type="GO" id="GO:0005737">
    <property type="term" value="C:cytoplasm"/>
    <property type="evidence" value="ECO:0007669"/>
    <property type="project" value="UniProtKB-SubCell"/>
</dbReference>
<dbReference type="InterPro" id="IPR042541">
    <property type="entry name" value="BART_sf"/>
</dbReference>
<dbReference type="InterPro" id="IPR039741">
    <property type="entry name" value="UDP-sugar_pyrophosphorylase"/>
</dbReference>
<evidence type="ECO:0000256" key="4">
    <source>
        <dbReference type="ARBA" id="ARBA00004496"/>
    </source>
</evidence>
<sequence>MWDMREEEREPWAQDFAEILLSERHVVIAMSVLTARIIHWQFAVRIPALRFLGLHTGALYAPIRQHSVLVSRFGTSGALSECIFDSFAAQNEWFTLRFVQMESVLFEEHLAPSMRLNVLAHHMEMTLTEEELTAEPYSQGHLFGDDVSEADRSSRVQQLNAIDGILPGGLKGYLQRARSLLKDAQAGTNPFAGLTPQVPDGANLSGSCGPGSETFAEMERLGMKELSGCAFCLVAGGLGERLGFPGIKIGIVSDVITEMTFIQLYCSFILACQKYARKESGKSDLLLPFAIMTSGDTHQHTVELMAKNEFYGLNPAQVNIVKQEKVPALLDVDARIAAKEGFIETKPHGHGDVHGVLHQHGLSKRWAREGRKWLFVFQDTNPLSFRILCATLGVSAKNSYVMNSVAIPRIPGESIGGICRLLDDKGSSLTLNVEYNQLDPLLKETPSGGDVADASGFSPYPGNINILLFSLPRYAERLDETSGVVPEFVNPKWADFAKTKLKSSTRLESLMQDFPRLCKEEDKVGMTQFDRWIAKTSVKNNLEDARKKVPPECALSAEADLYACNARLLQLCGDVTIAAPEEVTFLGITAELGPQIVINPSFAISLEELKSKIRGKISISKGSTLVLEGDVTVDGLELNGALCISGSGTLTGRRVENSGVRLRSIEAAELPKVSPSLQIRGYKKEILEMEEIKLWSPKTVRTSRRPRRRTISYRRDENMVQTRSEVFENAKTWREHRNEIKVPQMPYKTLASHRAAVCLPYDTTIFLFNELYSANMPIFVPKDLWRWLIGPHTSPHMEYLHDHPGVKDATDATYAVPESSPFFASIHQPMGVEQGLDWSSYSDWALLPYLFYFQGVPELFLQLMDFEALLSASAKMKSFNDEELVASVENWRKVAWRLLAAVENAEGAWAVAPWLNRMIDQDDDFIITGDPSSPEDANFDRQVEALQEAVLDDSFQELLNGFCREHCHHFEDTEENKFIYTDLFNQYSALIEGHLEEQMTAAIPGFTMSGFLEELSTRGEDEIDCAVLELLISLTDFLSFKQQMLLVKEGDPGLSLSGTAPIQEGATERPDLDGLLTVTPASPGGPGASGASGVPGGYKPR</sequence>
<dbReference type="InterPro" id="IPR023379">
    <property type="entry name" value="BART_dom"/>
</dbReference>
<comment type="caution">
    <text evidence="15">The sequence shown here is derived from an EMBL/GenBank/DDBJ whole genome shotgun (WGS) entry which is preliminary data.</text>
</comment>
<keyword evidence="5" id="KW-0963">Cytoplasm</keyword>
<comment type="similarity">
    <text evidence="10">Belongs to the USP family.</text>
</comment>
<keyword evidence="7" id="KW-0548">Nucleotidyltransferase</keyword>
<evidence type="ECO:0000256" key="8">
    <source>
        <dbReference type="ARBA" id="ARBA00023069"/>
    </source>
</evidence>
<evidence type="ECO:0000259" key="14">
    <source>
        <dbReference type="Pfam" id="PF11527"/>
    </source>
</evidence>
<evidence type="ECO:0000256" key="10">
    <source>
        <dbReference type="ARBA" id="ARBA00038047"/>
    </source>
</evidence>
<dbReference type="GO" id="GO:0005929">
    <property type="term" value="C:cilium"/>
    <property type="evidence" value="ECO:0007669"/>
    <property type="project" value="UniProtKB-SubCell"/>
</dbReference>
<dbReference type="EC" id="2.7.7.64" evidence="11"/>
<dbReference type="InterPro" id="IPR002618">
    <property type="entry name" value="UDPGP_fam"/>
</dbReference>
<evidence type="ECO:0000256" key="7">
    <source>
        <dbReference type="ARBA" id="ARBA00022695"/>
    </source>
</evidence>
<dbReference type="InterPro" id="IPR029044">
    <property type="entry name" value="Nucleotide-diphossugar_trans"/>
</dbReference>
<dbReference type="OrthoDB" id="532420at2759"/>
<name>A0A9P1DV95_9DINO</name>
<evidence type="ECO:0000256" key="13">
    <source>
        <dbReference type="SAM" id="MobiDB-lite"/>
    </source>
</evidence>
<dbReference type="Gene3D" id="3.90.550.10">
    <property type="entry name" value="Spore Coat Polysaccharide Biosynthesis Protein SpsA, Chain A"/>
    <property type="match status" value="1"/>
</dbReference>
<accession>A0A9P1DV95</accession>
<evidence type="ECO:0000256" key="9">
    <source>
        <dbReference type="ARBA" id="ARBA00023273"/>
    </source>
</evidence>
<gene>
    <name evidence="15" type="ORF">C1SCF055_LOCUS41640</name>
</gene>
<evidence type="ECO:0000313" key="15">
    <source>
        <dbReference type="EMBL" id="CAI4016959.1"/>
    </source>
</evidence>
<evidence type="ECO:0000256" key="3">
    <source>
        <dbReference type="ARBA" id="ARBA00004138"/>
    </source>
</evidence>
<dbReference type="Proteomes" id="UP001152797">
    <property type="component" value="Unassembled WGS sequence"/>
</dbReference>
<dbReference type="GO" id="GO:0051748">
    <property type="term" value="F:UTP-monosaccharide-1-phosphate uridylyltransferase activity"/>
    <property type="evidence" value="ECO:0007669"/>
    <property type="project" value="UniProtKB-EC"/>
</dbReference>
<comment type="cofactor">
    <cofactor evidence="1">
        <name>Mn(2+)</name>
        <dbReference type="ChEBI" id="CHEBI:29035"/>
    </cofactor>
</comment>
<dbReference type="Pfam" id="PF11527">
    <property type="entry name" value="ARL2_Bind_BART"/>
    <property type="match status" value="1"/>
</dbReference>
<dbReference type="EMBL" id="CAMXCT020006612">
    <property type="protein sequence ID" value="CAL1170334.1"/>
    <property type="molecule type" value="Genomic_DNA"/>
</dbReference>
<feature type="domain" description="BART" evidence="14">
    <location>
        <begin position="939"/>
        <end position="1045"/>
    </location>
</feature>
<comment type="cofactor">
    <cofactor evidence="2">
        <name>Mg(2+)</name>
        <dbReference type="ChEBI" id="CHEBI:18420"/>
    </cofactor>
</comment>
<feature type="compositionally biased region" description="Gly residues" evidence="13">
    <location>
        <begin position="1084"/>
        <end position="1101"/>
    </location>
</feature>
<dbReference type="EMBL" id="CAMXCT030006612">
    <property type="protein sequence ID" value="CAL4804271.1"/>
    <property type="molecule type" value="Genomic_DNA"/>
</dbReference>
<dbReference type="Gene3D" id="1.20.1520.10">
    <property type="entry name" value="ADP-ribosylation factor-like 2-binding protein, domain"/>
    <property type="match status" value="1"/>
</dbReference>
<dbReference type="GO" id="GO:0003977">
    <property type="term" value="F:UDP-N-acetylglucosamine diphosphorylase activity"/>
    <property type="evidence" value="ECO:0007669"/>
    <property type="project" value="TreeGrafter"/>
</dbReference>
<dbReference type="GO" id="GO:0006048">
    <property type="term" value="P:UDP-N-acetylglucosamine biosynthetic process"/>
    <property type="evidence" value="ECO:0007669"/>
    <property type="project" value="TreeGrafter"/>
</dbReference>
<keyword evidence="17" id="KW-1185">Reference proteome</keyword>
<dbReference type="Gene3D" id="2.160.10.30">
    <property type="match status" value="1"/>
</dbReference>
<evidence type="ECO:0000256" key="11">
    <source>
        <dbReference type="ARBA" id="ARBA00039080"/>
    </source>
</evidence>
<dbReference type="PANTHER" id="PTHR11952">
    <property type="entry name" value="UDP- GLUCOSE PYROPHOSPHORYLASE"/>
    <property type="match status" value="1"/>
</dbReference>
<comment type="subcellular location">
    <subcellularLocation>
        <location evidence="3">Cell projection</location>
        <location evidence="3">Cilium</location>
    </subcellularLocation>
    <subcellularLocation>
        <location evidence="4">Cytoplasm</location>
    </subcellularLocation>
</comment>
<organism evidence="15">
    <name type="scientific">Cladocopium goreaui</name>
    <dbReference type="NCBI Taxonomy" id="2562237"/>
    <lineage>
        <taxon>Eukaryota</taxon>
        <taxon>Sar</taxon>
        <taxon>Alveolata</taxon>
        <taxon>Dinophyceae</taxon>
        <taxon>Suessiales</taxon>
        <taxon>Symbiodiniaceae</taxon>
        <taxon>Cladocopium</taxon>
    </lineage>
</organism>
<feature type="region of interest" description="Disordered" evidence="13">
    <location>
        <begin position="1063"/>
        <end position="1101"/>
    </location>
</feature>
<dbReference type="EMBL" id="CAMXCT010006612">
    <property type="protein sequence ID" value="CAI4016959.1"/>
    <property type="molecule type" value="Genomic_DNA"/>
</dbReference>
<dbReference type="PANTHER" id="PTHR11952:SF9">
    <property type="entry name" value="UDP-SUGAR PYROPHOSPHORYLASE"/>
    <property type="match status" value="1"/>
</dbReference>